<evidence type="ECO:0000313" key="2">
    <source>
        <dbReference type="EMBL" id="EBX8630639.1"/>
    </source>
</evidence>
<sequence length="81" mass="9530">MAFTKLKLAETEDDEDDYNDDDDKSEILEILPFPKTFLIGYIIEFYFLKNNPNALTDYLKKLRVPGSIKYAKELKSIYSRL</sequence>
<gene>
    <name evidence="2" type="ORF">DTU03_24625</name>
</gene>
<dbReference type="EMBL" id="AAHMLI010000064">
    <property type="protein sequence ID" value="EBX8630639.1"/>
    <property type="molecule type" value="Genomic_DNA"/>
</dbReference>
<feature type="region of interest" description="Disordered" evidence="1">
    <location>
        <begin position="1"/>
        <end position="21"/>
    </location>
</feature>
<organism evidence="2">
    <name type="scientific">Salmonella enterica subsp. enterica serovar Kintambo</name>
    <dbReference type="NCBI Taxonomy" id="1192730"/>
    <lineage>
        <taxon>Bacteria</taxon>
        <taxon>Pseudomonadati</taxon>
        <taxon>Pseudomonadota</taxon>
        <taxon>Gammaproteobacteria</taxon>
        <taxon>Enterobacterales</taxon>
        <taxon>Enterobacteriaceae</taxon>
        <taxon>Salmonella</taxon>
    </lineage>
</organism>
<evidence type="ECO:0000256" key="1">
    <source>
        <dbReference type="SAM" id="MobiDB-lite"/>
    </source>
</evidence>
<accession>A0A5W7S1D3</accession>
<feature type="compositionally biased region" description="Acidic residues" evidence="1">
    <location>
        <begin position="11"/>
        <end position="21"/>
    </location>
</feature>
<name>A0A5W7S1D3_SALET</name>
<comment type="caution">
    <text evidence="2">The sequence shown here is derived from an EMBL/GenBank/DDBJ whole genome shotgun (WGS) entry which is preliminary data.</text>
</comment>
<dbReference type="AlphaFoldDB" id="A0A5W7S1D3"/>
<proteinExistence type="predicted"/>
<protein>
    <submittedName>
        <fullName evidence="2">Uncharacterized protein</fullName>
    </submittedName>
</protein>
<reference evidence="2" key="1">
    <citation type="submission" date="2018-07" db="EMBL/GenBank/DDBJ databases">
        <authorList>
            <person name="Ashton P.M."/>
            <person name="Dallman T."/>
            <person name="Nair S."/>
            <person name="De Pinna E."/>
            <person name="Peters T."/>
            <person name="Grant K."/>
        </authorList>
    </citation>
    <scope>NUCLEOTIDE SEQUENCE</scope>
    <source>
        <strain evidence="2">242348</strain>
    </source>
</reference>